<protein>
    <submittedName>
        <fullName evidence="2">Uncharacterized protein</fullName>
    </submittedName>
</protein>
<comment type="caution">
    <text evidence="2">The sequence shown here is derived from an EMBL/GenBank/DDBJ whole genome shotgun (WGS) entry which is preliminary data.</text>
</comment>
<name>A0AAV4HF55_9GAST</name>
<gene>
    <name evidence="2" type="ORF">ElyMa_004462200</name>
</gene>
<dbReference type="AlphaFoldDB" id="A0AAV4HF55"/>
<proteinExistence type="predicted"/>
<organism evidence="2 3">
    <name type="scientific">Elysia marginata</name>
    <dbReference type="NCBI Taxonomy" id="1093978"/>
    <lineage>
        <taxon>Eukaryota</taxon>
        <taxon>Metazoa</taxon>
        <taxon>Spiralia</taxon>
        <taxon>Lophotrochozoa</taxon>
        <taxon>Mollusca</taxon>
        <taxon>Gastropoda</taxon>
        <taxon>Heterobranchia</taxon>
        <taxon>Euthyneura</taxon>
        <taxon>Panpulmonata</taxon>
        <taxon>Sacoglossa</taxon>
        <taxon>Placobranchoidea</taxon>
        <taxon>Plakobranchidae</taxon>
        <taxon>Elysia</taxon>
    </lineage>
</organism>
<evidence type="ECO:0000313" key="2">
    <source>
        <dbReference type="EMBL" id="GFR96863.1"/>
    </source>
</evidence>
<dbReference type="Proteomes" id="UP000762676">
    <property type="component" value="Unassembled WGS sequence"/>
</dbReference>
<reference evidence="2 3" key="1">
    <citation type="journal article" date="2021" name="Elife">
        <title>Chloroplast acquisition without the gene transfer in kleptoplastic sea slugs, Plakobranchus ocellatus.</title>
        <authorList>
            <person name="Maeda T."/>
            <person name="Takahashi S."/>
            <person name="Yoshida T."/>
            <person name="Shimamura S."/>
            <person name="Takaki Y."/>
            <person name="Nagai Y."/>
            <person name="Toyoda A."/>
            <person name="Suzuki Y."/>
            <person name="Arimoto A."/>
            <person name="Ishii H."/>
            <person name="Satoh N."/>
            <person name="Nishiyama T."/>
            <person name="Hasebe M."/>
            <person name="Maruyama T."/>
            <person name="Minagawa J."/>
            <person name="Obokata J."/>
            <person name="Shigenobu S."/>
        </authorList>
    </citation>
    <scope>NUCLEOTIDE SEQUENCE [LARGE SCALE GENOMIC DNA]</scope>
</reference>
<sequence>MQSESTTLSNYMHPDSKSVEPPLTPTVPPAMAFLQPSHTSMPPIPESPTAEPSRNTNIYRASFVDDMAHKVSHRKSPLTYSSASKDW</sequence>
<evidence type="ECO:0000256" key="1">
    <source>
        <dbReference type="SAM" id="MobiDB-lite"/>
    </source>
</evidence>
<evidence type="ECO:0000313" key="3">
    <source>
        <dbReference type="Proteomes" id="UP000762676"/>
    </source>
</evidence>
<feature type="compositionally biased region" description="Polar residues" evidence="1">
    <location>
        <begin position="1"/>
        <end position="10"/>
    </location>
</feature>
<accession>A0AAV4HF55</accession>
<feature type="region of interest" description="Disordered" evidence="1">
    <location>
        <begin position="1"/>
        <end position="54"/>
    </location>
</feature>
<dbReference type="EMBL" id="BMAT01009022">
    <property type="protein sequence ID" value="GFR96863.1"/>
    <property type="molecule type" value="Genomic_DNA"/>
</dbReference>
<keyword evidence="3" id="KW-1185">Reference proteome</keyword>